<evidence type="ECO:0000313" key="3">
    <source>
        <dbReference type="Proteomes" id="UP001212997"/>
    </source>
</evidence>
<feature type="transmembrane region" description="Helical" evidence="1">
    <location>
        <begin position="254"/>
        <end position="273"/>
    </location>
</feature>
<name>A0AAD5UUK7_9APHY</name>
<accession>A0AAD5UUK7</accession>
<dbReference type="AlphaFoldDB" id="A0AAD5UUK7"/>
<protein>
    <submittedName>
        <fullName evidence="2">Uncharacterized protein</fullName>
    </submittedName>
</protein>
<feature type="transmembrane region" description="Helical" evidence="1">
    <location>
        <begin position="84"/>
        <end position="103"/>
    </location>
</feature>
<dbReference type="EMBL" id="JANAWD010000934">
    <property type="protein sequence ID" value="KAJ3475009.1"/>
    <property type="molecule type" value="Genomic_DNA"/>
</dbReference>
<comment type="caution">
    <text evidence="2">The sequence shown here is derived from an EMBL/GenBank/DDBJ whole genome shotgun (WGS) entry which is preliminary data.</text>
</comment>
<sequence length="329" mass="36422">MRRYKIMAKRSQDYNQPRNPSADAPQCYFCLTLKDVELPLIRRNLKFSMIFVPYLIGRYMAAVLSILIVWTHSGNPDPRHGPNPIIPVLNICTVVFSSMNISFRPFVLWKAIKLTWYFLLLLLLGHIGLGLATGFGPLANPPKVRGGQVSNHGGPPLDHIIPQMVLIFYIYTILFDTIILVLTIRGLSLEKSARKSPLWIKLRTQGVQYLIAAMIVNLPMVVLGFLDLNPIMDLFFAGPGEYTTSERVISGDKGVGVLLYSVMASSSAVIALLKLREHTCVSCCLCQHEVGIPHTTTSSTPTSGVLTTRIGLPPSIADQSHSSQRPLMP</sequence>
<evidence type="ECO:0000313" key="2">
    <source>
        <dbReference type="EMBL" id="KAJ3475009.1"/>
    </source>
</evidence>
<dbReference type="Proteomes" id="UP001212997">
    <property type="component" value="Unassembled WGS sequence"/>
</dbReference>
<gene>
    <name evidence="2" type="ORF">NLI96_g12117</name>
</gene>
<feature type="transmembrane region" description="Helical" evidence="1">
    <location>
        <begin position="51"/>
        <end position="72"/>
    </location>
</feature>
<feature type="transmembrane region" description="Helical" evidence="1">
    <location>
        <begin position="115"/>
        <end position="140"/>
    </location>
</feature>
<keyword evidence="1" id="KW-0472">Membrane</keyword>
<proteinExistence type="predicted"/>
<reference evidence="2" key="1">
    <citation type="submission" date="2022-07" db="EMBL/GenBank/DDBJ databases">
        <title>Genome Sequence of Physisporinus lineatus.</title>
        <authorList>
            <person name="Buettner E."/>
        </authorList>
    </citation>
    <scope>NUCLEOTIDE SEQUENCE</scope>
    <source>
        <strain evidence="2">VT162</strain>
    </source>
</reference>
<keyword evidence="1" id="KW-1133">Transmembrane helix</keyword>
<keyword evidence="1" id="KW-0812">Transmembrane</keyword>
<keyword evidence="3" id="KW-1185">Reference proteome</keyword>
<feature type="transmembrane region" description="Helical" evidence="1">
    <location>
        <begin position="207"/>
        <end position="226"/>
    </location>
</feature>
<feature type="transmembrane region" description="Helical" evidence="1">
    <location>
        <begin position="160"/>
        <end position="187"/>
    </location>
</feature>
<evidence type="ECO:0000256" key="1">
    <source>
        <dbReference type="SAM" id="Phobius"/>
    </source>
</evidence>
<organism evidence="2 3">
    <name type="scientific">Meripilus lineatus</name>
    <dbReference type="NCBI Taxonomy" id="2056292"/>
    <lineage>
        <taxon>Eukaryota</taxon>
        <taxon>Fungi</taxon>
        <taxon>Dikarya</taxon>
        <taxon>Basidiomycota</taxon>
        <taxon>Agaricomycotina</taxon>
        <taxon>Agaricomycetes</taxon>
        <taxon>Polyporales</taxon>
        <taxon>Meripilaceae</taxon>
        <taxon>Meripilus</taxon>
    </lineage>
</organism>